<dbReference type="SUPFAM" id="SSF52540">
    <property type="entry name" value="P-loop containing nucleoside triphosphate hydrolases"/>
    <property type="match status" value="1"/>
</dbReference>
<dbReference type="InterPro" id="IPR045455">
    <property type="entry name" value="NrS-1_pol-like_helicase"/>
</dbReference>
<dbReference type="GO" id="GO:0005524">
    <property type="term" value="F:ATP binding"/>
    <property type="evidence" value="ECO:0007669"/>
    <property type="project" value="UniProtKB-KW"/>
</dbReference>
<dbReference type="InterPro" id="IPR051620">
    <property type="entry name" value="ORF904-like_C"/>
</dbReference>
<accession>A0A644UL60</accession>
<dbReference type="SMART" id="SM00885">
    <property type="entry name" value="D5_N"/>
    <property type="match status" value="1"/>
</dbReference>
<evidence type="ECO:0000256" key="1">
    <source>
        <dbReference type="ARBA" id="ARBA00022741"/>
    </source>
</evidence>
<keyword evidence="1" id="KW-0547">Nucleotide-binding</keyword>
<gene>
    <name evidence="5" type="ORF">SDC9_25653</name>
</gene>
<name>A0A644UL60_9ZZZZ</name>
<evidence type="ECO:0000259" key="4">
    <source>
        <dbReference type="PROSITE" id="PS51206"/>
    </source>
</evidence>
<protein>
    <recommendedName>
        <fullName evidence="4">SF3 helicase domain-containing protein</fullName>
    </recommendedName>
</protein>
<comment type="caution">
    <text evidence="5">The sequence shown here is derived from an EMBL/GenBank/DDBJ whole genome shotgun (WGS) entry which is preliminary data.</text>
</comment>
<evidence type="ECO:0000256" key="3">
    <source>
        <dbReference type="ARBA" id="ARBA00022840"/>
    </source>
</evidence>
<reference evidence="5" key="1">
    <citation type="submission" date="2019-08" db="EMBL/GenBank/DDBJ databases">
        <authorList>
            <person name="Kucharzyk K."/>
            <person name="Murdoch R.W."/>
            <person name="Higgins S."/>
            <person name="Loffler F."/>
        </authorList>
    </citation>
    <scope>NUCLEOTIDE SEQUENCE</scope>
</reference>
<dbReference type="Pfam" id="PF08706">
    <property type="entry name" value="D5_N"/>
    <property type="match status" value="1"/>
</dbReference>
<dbReference type="EMBL" id="VSSQ01000130">
    <property type="protein sequence ID" value="MPL79768.1"/>
    <property type="molecule type" value="Genomic_DNA"/>
</dbReference>
<dbReference type="InterPro" id="IPR006500">
    <property type="entry name" value="Helicase_put_C_phage/plasmid"/>
</dbReference>
<dbReference type="PROSITE" id="PS51206">
    <property type="entry name" value="SF3_HELICASE_1"/>
    <property type="match status" value="1"/>
</dbReference>
<organism evidence="5">
    <name type="scientific">bioreactor metagenome</name>
    <dbReference type="NCBI Taxonomy" id="1076179"/>
    <lineage>
        <taxon>unclassified sequences</taxon>
        <taxon>metagenomes</taxon>
        <taxon>ecological metagenomes</taxon>
    </lineage>
</organism>
<evidence type="ECO:0000256" key="2">
    <source>
        <dbReference type="ARBA" id="ARBA00022801"/>
    </source>
</evidence>
<dbReference type="PANTHER" id="PTHR35372">
    <property type="entry name" value="ATP BINDING PROTEIN-RELATED"/>
    <property type="match status" value="1"/>
</dbReference>
<dbReference type="PANTHER" id="PTHR35372:SF2">
    <property type="entry name" value="SF3 HELICASE DOMAIN-CONTAINING PROTEIN"/>
    <property type="match status" value="1"/>
</dbReference>
<dbReference type="NCBIfam" id="TIGR01613">
    <property type="entry name" value="primase_Cterm"/>
    <property type="match status" value="1"/>
</dbReference>
<dbReference type="InterPro" id="IPR014015">
    <property type="entry name" value="Helicase_SF3_DNA-vir"/>
</dbReference>
<sequence>MNNKLEKTNEGERGKVPFIPDRSEMIYFIIEKFKERDDNLISSNGSFYFYENSHWKQKDEFYVKKCLQDFAKELGIKEKEYKPYKKANDLYEQAKLDLFCEFETNRNVLNFPNGTYDLKALEFRENRKEDFLMYVLPYNYDPNATCPRWINFINEILPEKDLRKLCPQVIAYPIANIHLEKIIYFYGLGRNGKSLTLDVISDVLGKDNVSNVSLSNILKNDGLGLQQMENKLINISAENLPTITDSSVLKTYTSGEALIVKKLFKDSYSTINYPQTILASNHLPQSKDYSFAFYNRLLIFPFNYTIPNNKINPNLKEELCKELPGICNWLLEGVKTLRENNKFSYSPTIEALQNEYRIESDNVCTFIEEKMYTPSIYFKKLLKDIHKEFNDFCDENNYRTISTKTLSNRLKGLGYKIDKSSGNKTYIWCEKKEINEIEFTERIETPKDNSKYLEEKDLFEDQTETDF</sequence>
<dbReference type="GO" id="GO:0016787">
    <property type="term" value="F:hydrolase activity"/>
    <property type="evidence" value="ECO:0007669"/>
    <property type="project" value="UniProtKB-KW"/>
</dbReference>
<dbReference type="InterPro" id="IPR014818">
    <property type="entry name" value="Phage/plasmid_primase_P4_C"/>
</dbReference>
<keyword evidence="3" id="KW-0067">ATP-binding</keyword>
<evidence type="ECO:0000313" key="5">
    <source>
        <dbReference type="EMBL" id="MPL79768.1"/>
    </source>
</evidence>
<proteinExistence type="predicted"/>
<dbReference type="InterPro" id="IPR027417">
    <property type="entry name" value="P-loop_NTPase"/>
</dbReference>
<feature type="domain" description="SF3 helicase" evidence="4">
    <location>
        <begin position="161"/>
        <end position="315"/>
    </location>
</feature>
<dbReference type="AlphaFoldDB" id="A0A644UL60"/>
<dbReference type="Pfam" id="PF19263">
    <property type="entry name" value="DUF5906"/>
    <property type="match status" value="1"/>
</dbReference>
<keyword evidence="2" id="KW-0378">Hydrolase</keyword>
<dbReference type="Gene3D" id="3.40.50.300">
    <property type="entry name" value="P-loop containing nucleotide triphosphate hydrolases"/>
    <property type="match status" value="1"/>
</dbReference>